<evidence type="ECO:0000256" key="1">
    <source>
        <dbReference type="SAM" id="MobiDB-lite"/>
    </source>
</evidence>
<evidence type="ECO:0000313" key="2">
    <source>
        <dbReference type="EMBL" id="KDQ11425.1"/>
    </source>
</evidence>
<dbReference type="STRING" id="930990.A0A067M9Q8"/>
<dbReference type="InParanoid" id="A0A067M9Q8"/>
<dbReference type="EMBL" id="KL198058">
    <property type="protein sequence ID" value="KDQ11425.1"/>
    <property type="molecule type" value="Genomic_DNA"/>
</dbReference>
<reference evidence="3" key="1">
    <citation type="journal article" date="2014" name="Proc. Natl. Acad. Sci. U.S.A.">
        <title>Extensive sampling of basidiomycete genomes demonstrates inadequacy of the white-rot/brown-rot paradigm for wood decay fungi.</title>
        <authorList>
            <person name="Riley R."/>
            <person name="Salamov A.A."/>
            <person name="Brown D.W."/>
            <person name="Nagy L.G."/>
            <person name="Floudas D."/>
            <person name="Held B.W."/>
            <person name="Levasseur A."/>
            <person name="Lombard V."/>
            <person name="Morin E."/>
            <person name="Otillar R."/>
            <person name="Lindquist E.A."/>
            <person name="Sun H."/>
            <person name="LaButti K.M."/>
            <person name="Schmutz J."/>
            <person name="Jabbour D."/>
            <person name="Luo H."/>
            <person name="Baker S.E."/>
            <person name="Pisabarro A.G."/>
            <person name="Walton J.D."/>
            <person name="Blanchette R.A."/>
            <person name="Henrissat B."/>
            <person name="Martin F."/>
            <person name="Cullen D."/>
            <person name="Hibbett D.S."/>
            <person name="Grigoriev I.V."/>
        </authorList>
    </citation>
    <scope>NUCLEOTIDE SEQUENCE [LARGE SCALE GENOMIC DNA]</scope>
    <source>
        <strain evidence="3">FD-172 SS1</strain>
    </source>
</reference>
<dbReference type="AlphaFoldDB" id="A0A067M9Q8"/>
<proteinExistence type="predicted"/>
<dbReference type="OrthoDB" id="3042696at2759"/>
<feature type="region of interest" description="Disordered" evidence="1">
    <location>
        <begin position="317"/>
        <end position="337"/>
    </location>
</feature>
<sequence length="383" mass="41582">MSSQSARRPRQKVPYGIAAVARAKKAASNQAYEVDILDQLVETTGKAETIAKKHRRSVKSVERHLHLGGPRLSGKRKPSAWNACLKIASEQLAGTVVRSKGNQPDIEERAQELLEDYNSDSGDPDAKELVNMRMQSMAESKTAPKVNAKAIQGDANHTLAKVGEAMANLHARTGVEYLLVYCRGDVNDQIPPGFMASAGGEKFANCFLSTDGTKMAQNLEAFTALGAKEKLGAQVANGISKASARDIIRNKLREITGDMKANVPWTNYERECDRYGVEIVGWPADIPFLNLSYISAKQVIRVKNAWIQGIARWEKTSQTSHGESHSASTSAPAPPTPAITTQWQMAAAISTAASSSTSGDPPVYNSEAATFRPLNIVQYPLRF</sequence>
<gene>
    <name evidence="2" type="ORF">BOTBODRAFT_177263</name>
</gene>
<name>A0A067M9Q8_BOTB1</name>
<organism evidence="2 3">
    <name type="scientific">Botryobasidium botryosum (strain FD-172 SS1)</name>
    <dbReference type="NCBI Taxonomy" id="930990"/>
    <lineage>
        <taxon>Eukaryota</taxon>
        <taxon>Fungi</taxon>
        <taxon>Dikarya</taxon>
        <taxon>Basidiomycota</taxon>
        <taxon>Agaricomycotina</taxon>
        <taxon>Agaricomycetes</taxon>
        <taxon>Cantharellales</taxon>
        <taxon>Botryobasidiaceae</taxon>
        <taxon>Botryobasidium</taxon>
    </lineage>
</organism>
<accession>A0A067M9Q8</accession>
<dbReference type="Proteomes" id="UP000027195">
    <property type="component" value="Unassembled WGS sequence"/>
</dbReference>
<protein>
    <submittedName>
        <fullName evidence="2">Uncharacterized protein</fullName>
    </submittedName>
</protein>
<keyword evidence="3" id="KW-1185">Reference proteome</keyword>
<dbReference type="HOGENOM" id="CLU_721579_0_0_1"/>
<evidence type="ECO:0000313" key="3">
    <source>
        <dbReference type="Proteomes" id="UP000027195"/>
    </source>
</evidence>